<feature type="domain" description="Cation efflux protein cytoplasmic" evidence="11">
    <location>
        <begin position="586"/>
        <end position="643"/>
    </location>
</feature>
<proteinExistence type="inferred from homology"/>
<feature type="domain" description="Cation efflux protein transmembrane" evidence="10">
    <location>
        <begin position="350"/>
        <end position="554"/>
    </location>
</feature>
<dbReference type="Proteomes" id="UP000663842">
    <property type="component" value="Unassembled WGS sequence"/>
</dbReference>
<dbReference type="InterPro" id="IPR050291">
    <property type="entry name" value="CDF_Transporter"/>
</dbReference>
<keyword evidence="5 7" id="KW-1133">Transmembrane helix</keyword>
<evidence type="ECO:0000256" key="1">
    <source>
        <dbReference type="ARBA" id="ARBA00004141"/>
    </source>
</evidence>
<comment type="subcellular location">
    <subcellularLocation>
        <location evidence="1">Membrane</location>
        <topology evidence="1">Multi-pass membrane protein</topology>
    </subcellularLocation>
</comment>
<dbReference type="FunFam" id="1.20.1510.10:FF:000005">
    <property type="entry name" value="Putative Cation diffusion facilitator 1"/>
    <property type="match status" value="1"/>
</dbReference>
<dbReference type="Proteomes" id="UP000663887">
    <property type="component" value="Unassembled WGS sequence"/>
</dbReference>
<dbReference type="Pfam" id="PF00561">
    <property type="entry name" value="Abhydrolase_1"/>
    <property type="match status" value="1"/>
</dbReference>
<feature type="transmembrane region" description="Helical" evidence="7">
    <location>
        <begin position="506"/>
        <end position="523"/>
    </location>
</feature>
<keyword evidence="8" id="KW-0732">Signal</keyword>
<dbReference type="SUPFAM" id="SSF161111">
    <property type="entry name" value="Cation efflux protein transmembrane domain-like"/>
    <property type="match status" value="1"/>
</dbReference>
<dbReference type="InterPro" id="IPR036837">
    <property type="entry name" value="Cation_efflux_CTD_sf"/>
</dbReference>
<sequence>MNLVIFALFSPLAASVVNSSTIANSVYPWLILPSTPELPQPQTGKYASINNIQIWYNIYGPSCGVTILFLHGGFGNSDYWGFQVQALKSSYQCIVMDSRGQGRSTSSSSNITYDLMATDVIGLLNYLGITQAYVVGWSDGAIIGLNLAMNYSNRLIALFAFAANYNTSGAKDISLSSVFTAYLARSQIEYEQLNPINDYQSLYNNLTTMWSALPNWNQTDFAKIPSSIYVWIVDGDHEEAIYRDQPDTMTLWIPQSGELILPRTSHFAFLQDPDTFIAALERFMTQATSYYINQLIVNNSLYSSSSRDFYKNQLEFIDSLETMLLPHADGENAGTSGLKRRDRIITILTTVSLIINIILVIIKAVGAVISNSLSIISSVVDSVVDLLSSIILMWTARQIKKKNIYKYPTGRARLEPAAIIILSVIMCAASVQVIFESVQTFADDIEYFTKPYNQTSCKKLPDLDMSIVPIVVMVLTIVSKAVLFLLSYRIDNPTMSALAEDNRNDVASNIVALVCGLIGSYALKKKIRQEAIVVDPIGAFLISMYVITAWIRQACRQVRHLTGVTAEPSFLQLITHLAYNFRPDVVTKIDTVRAFHSGTKFLVEVDIGLPSSMPLAIAHDIGEQLQREIEKLDNVERAFVHLDFEFTHGPTDEHKTG</sequence>
<feature type="transmembrane region" description="Helical" evidence="7">
    <location>
        <begin position="417"/>
        <end position="435"/>
    </location>
</feature>
<dbReference type="PANTHER" id="PTHR43840">
    <property type="entry name" value="MITOCHONDRIAL METAL TRANSPORTER 1-RELATED"/>
    <property type="match status" value="1"/>
</dbReference>
<evidence type="ECO:0000313" key="13">
    <source>
        <dbReference type="EMBL" id="CAF4020917.1"/>
    </source>
</evidence>
<dbReference type="InterPro" id="IPR000073">
    <property type="entry name" value="AB_hydrolase_1"/>
</dbReference>
<evidence type="ECO:0000259" key="10">
    <source>
        <dbReference type="Pfam" id="PF01545"/>
    </source>
</evidence>
<dbReference type="InterPro" id="IPR027470">
    <property type="entry name" value="Cation_efflux_CTD"/>
</dbReference>
<evidence type="ECO:0000313" key="12">
    <source>
        <dbReference type="EMBL" id="CAF2080144.1"/>
    </source>
</evidence>
<dbReference type="SUPFAM" id="SSF160240">
    <property type="entry name" value="Cation efflux protein cytoplasmic domain-like"/>
    <property type="match status" value="1"/>
</dbReference>
<dbReference type="Pfam" id="PF16916">
    <property type="entry name" value="ZT_dimer"/>
    <property type="match status" value="1"/>
</dbReference>
<dbReference type="AlphaFoldDB" id="A0A816RUR0"/>
<evidence type="ECO:0000256" key="4">
    <source>
        <dbReference type="ARBA" id="ARBA00022692"/>
    </source>
</evidence>
<keyword evidence="4 7" id="KW-0812">Transmembrane</keyword>
<dbReference type="SUPFAM" id="SSF53474">
    <property type="entry name" value="alpha/beta-Hydrolases"/>
    <property type="match status" value="1"/>
</dbReference>
<evidence type="ECO:0000256" key="7">
    <source>
        <dbReference type="SAM" id="Phobius"/>
    </source>
</evidence>
<evidence type="ECO:0000256" key="6">
    <source>
        <dbReference type="ARBA" id="ARBA00023136"/>
    </source>
</evidence>
<evidence type="ECO:0000256" key="3">
    <source>
        <dbReference type="ARBA" id="ARBA00022448"/>
    </source>
</evidence>
<dbReference type="InterPro" id="IPR029058">
    <property type="entry name" value="AB_hydrolase_fold"/>
</dbReference>
<dbReference type="Gene3D" id="3.30.70.1350">
    <property type="entry name" value="Cation efflux protein, cytoplasmic domain"/>
    <property type="match status" value="1"/>
</dbReference>
<evidence type="ECO:0000256" key="5">
    <source>
        <dbReference type="ARBA" id="ARBA00022989"/>
    </source>
</evidence>
<dbReference type="InterPro" id="IPR058533">
    <property type="entry name" value="Cation_efflux_TM"/>
</dbReference>
<dbReference type="InterPro" id="IPR027469">
    <property type="entry name" value="Cation_efflux_TMD_sf"/>
</dbReference>
<dbReference type="GO" id="GO:0016020">
    <property type="term" value="C:membrane"/>
    <property type="evidence" value="ECO:0007669"/>
    <property type="project" value="UniProtKB-SubCell"/>
</dbReference>
<dbReference type="GO" id="GO:0008324">
    <property type="term" value="F:monoatomic cation transmembrane transporter activity"/>
    <property type="evidence" value="ECO:0007669"/>
    <property type="project" value="InterPro"/>
</dbReference>
<feature type="transmembrane region" description="Helical" evidence="7">
    <location>
        <begin position="467"/>
        <end position="486"/>
    </location>
</feature>
<dbReference type="InterPro" id="IPR002524">
    <property type="entry name" value="Cation_efflux"/>
</dbReference>
<reference evidence="12" key="1">
    <citation type="submission" date="2021-02" db="EMBL/GenBank/DDBJ databases">
        <authorList>
            <person name="Nowell W R."/>
        </authorList>
    </citation>
    <scope>NUCLEOTIDE SEQUENCE</scope>
</reference>
<dbReference type="EMBL" id="CAJOBF010002248">
    <property type="protein sequence ID" value="CAF4020917.1"/>
    <property type="molecule type" value="Genomic_DNA"/>
</dbReference>
<dbReference type="Pfam" id="PF01545">
    <property type="entry name" value="Cation_efflux"/>
    <property type="match status" value="1"/>
</dbReference>
<dbReference type="Gene3D" id="1.20.1510.10">
    <property type="entry name" value="Cation efflux protein transmembrane domain"/>
    <property type="match status" value="1"/>
</dbReference>
<comment type="similarity">
    <text evidence="2">Belongs to the cation diffusion facilitator (CDF) transporter (TC 2.A.4) family. SLC30A subfamily.</text>
</comment>
<protein>
    <recommendedName>
        <fullName evidence="15">Cation efflux protein cytoplasmic domain-containing protein</fullName>
    </recommendedName>
</protein>
<evidence type="ECO:0008006" key="15">
    <source>
        <dbReference type="Google" id="ProtNLM"/>
    </source>
</evidence>
<dbReference type="EMBL" id="CAJNRG010005733">
    <property type="protein sequence ID" value="CAF2080144.1"/>
    <property type="molecule type" value="Genomic_DNA"/>
</dbReference>
<accession>A0A816RUR0</accession>
<dbReference type="PANTHER" id="PTHR43840:SF13">
    <property type="entry name" value="CATION EFFLUX PROTEIN CYTOPLASMIC DOMAIN-CONTAINING PROTEIN"/>
    <property type="match status" value="1"/>
</dbReference>
<feature type="transmembrane region" description="Helical" evidence="7">
    <location>
        <begin position="54"/>
        <end position="74"/>
    </location>
</feature>
<evidence type="ECO:0000313" key="14">
    <source>
        <dbReference type="Proteomes" id="UP000663887"/>
    </source>
</evidence>
<gene>
    <name evidence="13" type="ORF">UXM345_LOCUS17364</name>
    <name evidence="12" type="ORF">XDN619_LOCUS14510</name>
</gene>
<evidence type="ECO:0000256" key="2">
    <source>
        <dbReference type="ARBA" id="ARBA00008873"/>
    </source>
</evidence>
<organism evidence="12 14">
    <name type="scientific">Rotaria magnacalcarata</name>
    <dbReference type="NCBI Taxonomy" id="392030"/>
    <lineage>
        <taxon>Eukaryota</taxon>
        <taxon>Metazoa</taxon>
        <taxon>Spiralia</taxon>
        <taxon>Gnathifera</taxon>
        <taxon>Rotifera</taxon>
        <taxon>Eurotatoria</taxon>
        <taxon>Bdelloidea</taxon>
        <taxon>Philodinida</taxon>
        <taxon>Philodinidae</taxon>
        <taxon>Rotaria</taxon>
    </lineage>
</organism>
<keyword evidence="3" id="KW-0813">Transport</keyword>
<feature type="transmembrane region" description="Helical" evidence="7">
    <location>
        <begin position="529"/>
        <end position="551"/>
    </location>
</feature>
<feature type="signal peptide" evidence="8">
    <location>
        <begin position="1"/>
        <end position="19"/>
    </location>
</feature>
<evidence type="ECO:0000259" key="9">
    <source>
        <dbReference type="Pfam" id="PF00561"/>
    </source>
</evidence>
<dbReference type="Gene3D" id="3.40.50.1820">
    <property type="entry name" value="alpha/beta hydrolase"/>
    <property type="match status" value="1"/>
</dbReference>
<feature type="chain" id="PRO_5036230545" description="Cation efflux protein cytoplasmic domain-containing protein" evidence="8">
    <location>
        <begin position="20"/>
        <end position="657"/>
    </location>
</feature>
<evidence type="ECO:0000256" key="8">
    <source>
        <dbReference type="SAM" id="SignalP"/>
    </source>
</evidence>
<name>A0A816RUR0_9BILA</name>
<feature type="transmembrane region" description="Helical" evidence="7">
    <location>
        <begin position="375"/>
        <end position="396"/>
    </location>
</feature>
<evidence type="ECO:0000259" key="11">
    <source>
        <dbReference type="Pfam" id="PF16916"/>
    </source>
</evidence>
<dbReference type="NCBIfam" id="TIGR01297">
    <property type="entry name" value="CDF"/>
    <property type="match status" value="1"/>
</dbReference>
<feature type="transmembrane region" description="Helical" evidence="7">
    <location>
        <begin position="344"/>
        <end position="369"/>
    </location>
</feature>
<comment type="caution">
    <text evidence="12">The sequence shown here is derived from an EMBL/GenBank/DDBJ whole genome shotgun (WGS) entry which is preliminary data.</text>
</comment>
<keyword evidence="6 7" id="KW-0472">Membrane</keyword>
<feature type="domain" description="AB hydrolase-1" evidence="9">
    <location>
        <begin position="66"/>
        <end position="163"/>
    </location>
</feature>